<feature type="transmembrane region" description="Helical" evidence="7">
    <location>
        <begin position="83"/>
        <end position="100"/>
    </location>
</feature>
<protein>
    <recommendedName>
        <fullName evidence="8">Major facilitator superfamily (MFS) profile domain-containing protein</fullName>
    </recommendedName>
</protein>
<evidence type="ECO:0000256" key="5">
    <source>
        <dbReference type="ARBA" id="ARBA00022989"/>
    </source>
</evidence>
<feature type="domain" description="Major facilitator superfamily (MFS) profile" evidence="8">
    <location>
        <begin position="312"/>
        <end position="414"/>
    </location>
</feature>
<evidence type="ECO:0000313" key="10">
    <source>
        <dbReference type="Proteomes" id="UP000177169"/>
    </source>
</evidence>
<dbReference type="Pfam" id="PF07690">
    <property type="entry name" value="MFS_1"/>
    <property type="match status" value="1"/>
</dbReference>
<name>A0A1F7Z416_9BACT</name>
<gene>
    <name evidence="9" type="ORF">A3D01_05570</name>
</gene>
<dbReference type="Proteomes" id="UP000177169">
    <property type="component" value="Unassembled WGS sequence"/>
</dbReference>
<keyword evidence="5 7" id="KW-1133">Transmembrane helix</keyword>
<evidence type="ECO:0000256" key="3">
    <source>
        <dbReference type="ARBA" id="ARBA00022475"/>
    </source>
</evidence>
<feature type="transmembrane region" description="Helical" evidence="7">
    <location>
        <begin position="256"/>
        <end position="276"/>
    </location>
</feature>
<reference evidence="9 10" key="1">
    <citation type="journal article" date="2016" name="Nat. Commun.">
        <title>Thousands of microbial genomes shed light on interconnected biogeochemical processes in an aquifer system.</title>
        <authorList>
            <person name="Anantharaman K."/>
            <person name="Brown C.T."/>
            <person name="Hug L.A."/>
            <person name="Sharon I."/>
            <person name="Castelle C.J."/>
            <person name="Probst A.J."/>
            <person name="Thomas B.C."/>
            <person name="Singh A."/>
            <person name="Wilkins M.J."/>
            <person name="Karaoz U."/>
            <person name="Brodie E.L."/>
            <person name="Williams K.H."/>
            <person name="Hubbard S.S."/>
            <person name="Banfield J.F."/>
        </authorList>
    </citation>
    <scope>NUCLEOTIDE SEQUENCE [LARGE SCALE GENOMIC DNA]</scope>
</reference>
<evidence type="ECO:0000256" key="6">
    <source>
        <dbReference type="ARBA" id="ARBA00023136"/>
    </source>
</evidence>
<keyword evidence="4 7" id="KW-0812">Transmembrane</keyword>
<comment type="caution">
    <text evidence="9">The sequence shown here is derived from an EMBL/GenBank/DDBJ whole genome shotgun (WGS) entry which is preliminary data.</text>
</comment>
<dbReference type="SUPFAM" id="SSF103473">
    <property type="entry name" value="MFS general substrate transporter"/>
    <property type="match status" value="1"/>
</dbReference>
<keyword evidence="3" id="KW-1003">Cell membrane</keyword>
<proteinExistence type="predicted"/>
<dbReference type="PROSITE" id="PS50850">
    <property type="entry name" value="MFS"/>
    <property type="match status" value="1"/>
</dbReference>
<feature type="transmembrane region" description="Helical" evidence="7">
    <location>
        <begin position="213"/>
        <end position="236"/>
    </location>
</feature>
<dbReference type="InterPro" id="IPR011701">
    <property type="entry name" value="MFS"/>
</dbReference>
<dbReference type="Gene3D" id="1.20.1250.20">
    <property type="entry name" value="MFS general substrate transporter like domains"/>
    <property type="match status" value="2"/>
</dbReference>
<dbReference type="EMBL" id="MGGR01000006">
    <property type="protein sequence ID" value="OGM34413.1"/>
    <property type="molecule type" value="Genomic_DNA"/>
</dbReference>
<keyword evidence="2" id="KW-0813">Transport</keyword>
<feature type="transmembrane region" description="Helical" evidence="7">
    <location>
        <begin position="144"/>
        <end position="167"/>
    </location>
</feature>
<evidence type="ECO:0000259" key="8">
    <source>
        <dbReference type="PROSITE" id="PS50850"/>
    </source>
</evidence>
<sequence>MFKHRTLVFLEDPVWIRVSSLSVILLFIFLADAILSYWVPNFLEYTYNNTSTVGLIMAFSSIAGLSVDLIFPQILKQVTVKKLILFAITASFIFSGSLLGSTYAPYLLLILFGMVVWGIYYELLIFAQQQFVSDSTPLRYHSGVWGIIGVFRAFAYFLGPIIAGEIVPVEGKYALYLALIFALISFITLSFFHKTHDRVLSIEVDKVNIFKEFEHWVVLFEHVWPIIIMSIILGIIDATFWSVGAIWNETLSESHPIGGLFLSSYILPSMFIGFVIARFSIYKGKKKLAEKFMLFSGLLFAALGLNSGAYWQVSFVFFASIFLSASYPLLEGVYSDIIARMGRERKHMIGLFASTSSVAYIVGPPLAGVIADFVGEQLTFVVLGISTIIISAVLLIVTPKKLLLPQEEIQRWKD</sequence>
<dbReference type="InterPro" id="IPR050171">
    <property type="entry name" value="MFS_Transporters"/>
</dbReference>
<feature type="transmembrane region" description="Helical" evidence="7">
    <location>
        <begin position="21"/>
        <end position="39"/>
    </location>
</feature>
<dbReference type="GO" id="GO:0022857">
    <property type="term" value="F:transmembrane transporter activity"/>
    <property type="evidence" value="ECO:0007669"/>
    <property type="project" value="InterPro"/>
</dbReference>
<dbReference type="AlphaFoldDB" id="A0A1F7Z416"/>
<feature type="transmembrane region" description="Helical" evidence="7">
    <location>
        <begin position="173"/>
        <end position="192"/>
    </location>
</feature>
<dbReference type="PANTHER" id="PTHR23517">
    <property type="entry name" value="RESISTANCE PROTEIN MDTM, PUTATIVE-RELATED-RELATED"/>
    <property type="match status" value="1"/>
</dbReference>
<feature type="transmembrane region" description="Helical" evidence="7">
    <location>
        <begin position="106"/>
        <end position="123"/>
    </location>
</feature>
<organism evidence="9 10">
    <name type="scientific">Candidatus Woesebacteria bacterium RIFCSPHIGHO2_02_FULL_39_13</name>
    <dbReference type="NCBI Taxonomy" id="1802505"/>
    <lineage>
        <taxon>Bacteria</taxon>
        <taxon>Candidatus Woeseibacteriota</taxon>
    </lineage>
</organism>
<evidence type="ECO:0000256" key="2">
    <source>
        <dbReference type="ARBA" id="ARBA00022448"/>
    </source>
</evidence>
<accession>A0A1F7Z416</accession>
<evidence type="ECO:0000313" key="9">
    <source>
        <dbReference type="EMBL" id="OGM34413.1"/>
    </source>
</evidence>
<evidence type="ECO:0000256" key="7">
    <source>
        <dbReference type="SAM" id="Phobius"/>
    </source>
</evidence>
<evidence type="ECO:0000256" key="4">
    <source>
        <dbReference type="ARBA" id="ARBA00022692"/>
    </source>
</evidence>
<dbReference type="InterPro" id="IPR020846">
    <property type="entry name" value="MFS_dom"/>
</dbReference>
<feature type="transmembrane region" description="Helical" evidence="7">
    <location>
        <begin position="351"/>
        <end position="371"/>
    </location>
</feature>
<dbReference type="GO" id="GO:0005886">
    <property type="term" value="C:plasma membrane"/>
    <property type="evidence" value="ECO:0007669"/>
    <property type="project" value="UniProtKB-SubCell"/>
</dbReference>
<comment type="subcellular location">
    <subcellularLocation>
        <location evidence="1">Cell membrane</location>
        <topology evidence="1">Multi-pass membrane protein</topology>
    </subcellularLocation>
</comment>
<dbReference type="STRING" id="1802505.A3D01_05570"/>
<dbReference type="InterPro" id="IPR036259">
    <property type="entry name" value="MFS_trans_sf"/>
</dbReference>
<feature type="transmembrane region" description="Helical" evidence="7">
    <location>
        <begin position="51"/>
        <end position="71"/>
    </location>
</feature>
<feature type="transmembrane region" description="Helical" evidence="7">
    <location>
        <begin position="377"/>
        <end position="397"/>
    </location>
</feature>
<feature type="transmembrane region" description="Helical" evidence="7">
    <location>
        <begin position="311"/>
        <end position="330"/>
    </location>
</feature>
<dbReference type="PANTHER" id="PTHR23517:SF3">
    <property type="entry name" value="INTEGRAL MEMBRANE TRANSPORT PROTEIN"/>
    <property type="match status" value="1"/>
</dbReference>
<feature type="transmembrane region" description="Helical" evidence="7">
    <location>
        <begin position="288"/>
        <end position="305"/>
    </location>
</feature>
<evidence type="ECO:0000256" key="1">
    <source>
        <dbReference type="ARBA" id="ARBA00004651"/>
    </source>
</evidence>
<keyword evidence="6 7" id="KW-0472">Membrane</keyword>